<evidence type="ECO:0000256" key="1">
    <source>
        <dbReference type="ARBA" id="ARBA00022723"/>
    </source>
</evidence>
<proteinExistence type="predicted"/>
<dbReference type="InterPro" id="IPR047964">
    <property type="entry name" value="EFR1-like"/>
</dbReference>
<dbReference type="Gene3D" id="3.40.50.360">
    <property type="match status" value="1"/>
</dbReference>
<dbReference type="GO" id="GO:0046872">
    <property type="term" value="F:metal ion binding"/>
    <property type="evidence" value="ECO:0007669"/>
    <property type="project" value="UniProtKB-KW"/>
</dbReference>
<gene>
    <name evidence="5" type="ORF">SAMN02745136_05429</name>
</gene>
<keyword evidence="3" id="KW-0411">Iron-sulfur</keyword>
<evidence type="ECO:0000256" key="2">
    <source>
        <dbReference type="ARBA" id="ARBA00023004"/>
    </source>
</evidence>
<dbReference type="PROSITE" id="PS51379">
    <property type="entry name" value="4FE4S_FER_2"/>
    <property type="match status" value="1"/>
</dbReference>
<dbReference type="SUPFAM" id="SSF54862">
    <property type="entry name" value="4Fe-4S ferredoxins"/>
    <property type="match status" value="1"/>
</dbReference>
<accession>A0A1M7CII9</accession>
<dbReference type="GO" id="GO:0051536">
    <property type="term" value="F:iron-sulfur cluster binding"/>
    <property type="evidence" value="ECO:0007669"/>
    <property type="project" value="UniProtKB-KW"/>
</dbReference>
<dbReference type="PROSITE" id="PS00198">
    <property type="entry name" value="4FE4S_FER_1"/>
    <property type="match status" value="2"/>
</dbReference>
<evidence type="ECO:0000259" key="4">
    <source>
        <dbReference type="PROSITE" id="PS51379"/>
    </source>
</evidence>
<name>A0A1M7CII9_9FIRM</name>
<dbReference type="InterPro" id="IPR017896">
    <property type="entry name" value="4Fe4S_Fe-S-bd"/>
</dbReference>
<dbReference type="EMBL" id="FRAC01000043">
    <property type="protein sequence ID" value="SHL66977.1"/>
    <property type="molecule type" value="Genomic_DNA"/>
</dbReference>
<dbReference type="InterPro" id="IPR029039">
    <property type="entry name" value="Flavoprotein-like_sf"/>
</dbReference>
<keyword evidence="6" id="KW-1185">Reference proteome</keyword>
<dbReference type="Pfam" id="PF13187">
    <property type="entry name" value="Fer4_9"/>
    <property type="match status" value="1"/>
</dbReference>
<dbReference type="Gene3D" id="3.30.70.20">
    <property type="match status" value="1"/>
</dbReference>
<sequence length="291" mass="32379">MATIIREVTLAYFSGTGGTKAAVDCFEEQFDKLGIKVKVVPVSSYHAYQGEKSDLLIICSPVYAFRLASIVEDWVKGLPEVQDTPAAIISVSGGGEVSPNTACRVHCGRLLKRKGYHVVYEKMLVMPSNFASKAEELLNYSLINILPRKVEQIVSDLLAGKRNITYPKFQDRIFAGIGKAEHFGARVFGTSIKISKECNQCGLCIKNCPKQNITMKHGSPAFGFQCIWCLKCIYACPRKALSPGILKFSVLDNGYDLREMSEKTQLQRQIEYSGSPNRLWQGVVDYLNEET</sequence>
<organism evidence="5 6">
    <name type="scientific">Anaerocolumna jejuensis DSM 15929</name>
    <dbReference type="NCBI Taxonomy" id="1121322"/>
    <lineage>
        <taxon>Bacteria</taxon>
        <taxon>Bacillati</taxon>
        <taxon>Bacillota</taxon>
        <taxon>Clostridia</taxon>
        <taxon>Lachnospirales</taxon>
        <taxon>Lachnospiraceae</taxon>
        <taxon>Anaerocolumna</taxon>
    </lineage>
</organism>
<dbReference type="STRING" id="1121322.SAMN02745136_05429"/>
<dbReference type="RefSeq" id="WP_073280325.1">
    <property type="nucleotide sequence ID" value="NZ_FRAC01000043.1"/>
</dbReference>
<protein>
    <recommendedName>
        <fullName evidence="4">4Fe-4S ferredoxin-type domain-containing protein</fullName>
    </recommendedName>
</protein>
<dbReference type="Proteomes" id="UP000184386">
    <property type="component" value="Unassembled WGS sequence"/>
</dbReference>
<reference evidence="5 6" key="1">
    <citation type="submission" date="2016-11" db="EMBL/GenBank/DDBJ databases">
        <authorList>
            <person name="Jaros S."/>
            <person name="Januszkiewicz K."/>
            <person name="Wedrychowicz H."/>
        </authorList>
    </citation>
    <scope>NUCLEOTIDE SEQUENCE [LARGE SCALE GENOMIC DNA]</scope>
    <source>
        <strain evidence="5 6">DSM 15929</strain>
    </source>
</reference>
<keyword evidence="1" id="KW-0479">Metal-binding</keyword>
<evidence type="ECO:0000313" key="5">
    <source>
        <dbReference type="EMBL" id="SHL66977.1"/>
    </source>
</evidence>
<dbReference type="OrthoDB" id="9813995at2"/>
<dbReference type="NCBIfam" id="NF038196">
    <property type="entry name" value="ferrodoxin_EFR1"/>
    <property type="match status" value="1"/>
</dbReference>
<dbReference type="AlphaFoldDB" id="A0A1M7CII9"/>
<dbReference type="SUPFAM" id="SSF52218">
    <property type="entry name" value="Flavoproteins"/>
    <property type="match status" value="1"/>
</dbReference>
<evidence type="ECO:0000313" key="6">
    <source>
        <dbReference type="Proteomes" id="UP000184386"/>
    </source>
</evidence>
<keyword evidence="2" id="KW-0408">Iron</keyword>
<evidence type="ECO:0000256" key="3">
    <source>
        <dbReference type="ARBA" id="ARBA00023014"/>
    </source>
</evidence>
<feature type="domain" description="4Fe-4S ferredoxin-type" evidence="4">
    <location>
        <begin position="190"/>
        <end position="218"/>
    </location>
</feature>
<dbReference type="InterPro" id="IPR017900">
    <property type="entry name" value="4Fe4S_Fe_S_CS"/>
</dbReference>